<dbReference type="InterPro" id="IPR039420">
    <property type="entry name" value="WalR-like"/>
</dbReference>
<evidence type="ECO:0000259" key="7">
    <source>
        <dbReference type="PROSITE" id="PS50042"/>
    </source>
</evidence>
<dbReference type="InterPro" id="IPR036388">
    <property type="entry name" value="WH-like_DNA-bd_sf"/>
</dbReference>
<dbReference type="GO" id="GO:0000156">
    <property type="term" value="F:phosphorelay response regulator activity"/>
    <property type="evidence" value="ECO:0007669"/>
    <property type="project" value="TreeGrafter"/>
</dbReference>
<dbReference type="Pfam" id="PF00027">
    <property type="entry name" value="cNMP_binding"/>
    <property type="match status" value="1"/>
</dbReference>
<evidence type="ECO:0000259" key="9">
    <source>
        <dbReference type="PROSITE" id="PS51063"/>
    </source>
</evidence>
<dbReference type="PANTHER" id="PTHR48111:SF4">
    <property type="entry name" value="DNA-BINDING DUAL TRANSCRIPTIONAL REGULATOR OMPR"/>
    <property type="match status" value="1"/>
</dbReference>
<evidence type="ECO:0000256" key="2">
    <source>
        <dbReference type="ARBA" id="ARBA00023012"/>
    </source>
</evidence>
<feature type="modified residue" description="4-aspartylphosphate" evidence="6">
    <location>
        <position position="52"/>
    </location>
</feature>
<dbReference type="EMBL" id="QTJV01000013">
    <property type="protein sequence ID" value="RFM31556.1"/>
    <property type="molecule type" value="Genomic_DNA"/>
</dbReference>
<dbReference type="OrthoDB" id="9127033at2"/>
<dbReference type="GO" id="GO:0006355">
    <property type="term" value="P:regulation of DNA-templated transcription"/>
    <property type="evidence" value="ECO:0007669"/>
    <property type="project" value="InterPro"/>
</dbReference>
<evidence type="ECO:0000313" key="10">
    <source>
        <dbReference type="EMBL" id="RFM31556.1"/>
    </source>
</evidence>
<dbReference type="Gene3D" id="1.10.10.10">
    <property type="entry name" value="Winged helix-like DNA-binding domain superfamily/Winged helix DNA-binding domain"/>
    <property type="match status" value="1"/>
</dbReference>
<protein>
    <submittedName>
        <fullName evidence="10">Response regulator</fullName>
    </submittedName>
</protein>
<dbReference type="Gene3D" id="2.60.120.10">
    <property type="entry name" value="Jelly Rolls"/>
    <property type="match status" value="1"/>
</dbReference>
<organism evidence="10 11">
    <name type="scientific">Chitinophaga silvisoli</name>
    <dbReference type="NCBI Taxonomy" id="2291814"/>
    <lineage>
        <taxon>Bacteria</taxon>
        <taxon>Pseudomonadati</taxon>
        <taxon>Bacteroidota</taxon>
        <taxon>Chitinophagia</taxon>
        <taxon>Chitinophagales</taxon>
        <taxon>Chitinophagaceae</taxon>
        <taxon>Chitinophaga</taxon>
    </lineage>
</organism>
<dbReference type="InterPro" id="IPR036390">
    <property type="entry name" value="WH_DNA-bd_sf"/>
</dbReference>
<dbReference type="InterPro" id="IPR001789">
    <property type="entry name" value="Sig_transdc_resp-reg_receiver"/>
</dbReference>
<dbReference type="Gene3D" id="3.40.50.2300">
    <property type="match status" value="1"/>
</dbReference>
<dbReference type="PROSITE" id="PS50110">
    <property type="entry name" value="RESPONSE_REGULATORY"/>
    <property type="match status" value="1"/>
</dbReference>
<evidence type="ECO:0000256" key="6">
    <source>
        <dbReference type="PROSITE-ProRule" id="PRU00169"/>
    </source>
</evidence>
<keyword evidence="3" id="KW-0805">Transcription regulation</keyword>
<feature type="domain" description="Cyclic nucleotide-binding" evidence="7">
    <location>
        <begin position="158"/>
        <end position="259"/>
    </location>
</feature>
<dbReference type="GO" id="GO:0005829">
    <property type="term" value="C:cytosol"/>
    <property type="evidence" value="ECO:0007669"/>
    <property type="project" value="TreeGrafter"/>
</dbReference>
<feature type="domain" description="HTH crp-type" evidence="9">
    <location>
        <begin position="273"/>
        <end position="344"/>
    </location>
</feature>
<dbReference type="CDD" id="cd00038">
    <property type="entry name" value="CAP_ED"/>
    <property type="match status" value="1"/>
</dbReference>
<dbReference type="PROSITE" id="PS50042">
    <property type="entry name" value="CNMP_BINDING_3"/>
    <property type="match status" value="1"/>
</dbReference>
<keyword evidence="5" id="KW-0804">Transcription</keyword>
<dbReference type="GO" id="GO:0000976">
    <property type="term" value="F:transcription cis-regulatory region binding"/>
    <property type="evidence" value="ECO:0007669"/>
    <property type="project" value="TreeGrafter"/>
</dbReference>
<dbReference type="GO" id="GO:0032993">
    <property type="term" value="C:protein-DNA complex"/>
    <property type="evidence" value="ECO:0007669"/>
    <property type="project" value="TreeGrafter"/>
</dbReference>
<dbReference type="SUPFAM" id="SSF46785">
    <property type="entry name" value="Winged helix' DNA-binding domain"/>
    <property type="match status" value="1"/>
</dbReference>
<evidence type="ECO:0000256" key="4">
    <source>
        <dbReference type="ARBA" id="ARBA00023125"/>
    </source>
</evidence>
<dbReference type="SMART" id="SM00419">
    <property type="entry name" value="HTH_CRP"/>
    <property type="match status" value="1"/>
</dbReference>
<dbReference type="InterPro" id="IPR014710">
    <property type="entry name" value="RmlC-like_jellyroll"/>
</dbReference>
<feature type="domain" description="Response regulatory" evidence="8">
    <location>
        <begin position="3"/>
        <end position="119"/>
    </location>
</feature>
<dbReference type="CDD" id="cd17574">
    <property type="entry name" value="REC_OmpR"/>
    <property type="match status" value="1"/>
</dbReference>
<evidence type="ECO:0000256" key="1">
    <source>
        <dbReference type="ARBA" id="ARBA00022553"/>
    </source>
</evidence>
<dbReference type="InterPro" id="IPR012318">
    <property type="entry name" value="HTH_CRP"/>
</dbReference>
<dbReference type="InterPro" id="IPR000595">
    <property type="entry name" value="cNMP-bd_dom"/>
</dbReference>
<keyword evidence="2" id="KW-0902">Two-component regulatory system</keyword>
<name>A0A3E1NUH6_9BACT</name>
<proteinExistence type="predicted"/>
<accession>A0A3E1NUH6</accession>
<dbReference type="Pfam" id="PF13545">
    <property type="entry name" value="HTH_Crp_2"/>
    <property type="match status" value="1"/>
</dbReference>
<dbReference type="SMART" id="SM00448">
    <property type="entry name" value="REC"/>
    <property type="match status" value="1"/>
</dbReference>
<keyword evidence="1 6" id="KW-0597">Phosphoprotein</keyword>
<keyword evidence="4" id="KW-0238">DNA-binding</keyword>
<dbReference type="Proteomes" id="UP000261174">
    <property type="component" value="Unassembled WGS sequence"/>
</dbReference>
<gene>
    <name evidence="10" type="ORF">DXN04_27975</name>
</gene>
<comment type="caution">
    <text evidence="10">The sequence shown here is derived from an EMBL/GenBank/DDBJ whole genome shotgun (WGS) entry which is preliminary data.</text>
</comment>
<evidence type="ECO:0000259" key="8">
    <source>
        <dbReference type="PROSITE" id="PS50110"/>
    </source>
</evidence>
<dbReference type="PROSITE" id="PS51063">
    <property type="entry name" value="HTH_CRP_2"/>
    <property type="match status" value="1"/>
</dbReference>
<dbReference type="InterPro" id="IPR011006">
    <property type="entry name" value="CheY-like_superfamily"/>
</dbReference>
<dbReference type="SUPFAM" id="SSF52172">
    <property type="entry name" value="CheY-like"/>
    <property type="match status" value="1"/>
</dbReference>
<dbReference type="SMART" id="SM00100">
    <property type="entry name" value="cNMP"/>
    <property type="match status" value="1"/>
</dbReference>
<dbReference type="AlphaFoldDB" id="A0A3E1NUH6"/>
<sequence>MATILVIEDNQAIRENIVEILEMADYHVLEAADGKQGLLLAESQHPDLIVCDLSLPILDGFVVLQMLNRDDKPCKVPFILLTARAERAEIRKGMDMGADDYITKPFNPSELLSSIECQLRKSSHAKISSVKVQPPGPIQDPAQEAEPFKNLIKDRNIKTIKSKQIIYQEGNHPSYLYFILKGMVKTYKIDEDGKEFISGLFNEGDFLGYIPVLEKTRYSDTAEAIGQVVLAIIPIEDFEELTVANKHAREQIIRMLTHSIEEKEVQLLRVAYDSLRKRAADTLLTVFNKYNIGGDSNVGIKFSRGNLAALAGVAKESFARTLADFRDEHLIDIRNGVIYLLDIGKLNQLSN</sequence>
<dbReference type="Pfam" id="PF00072">
    <property type="entry name" value="Response_reg"/>
    <property type="match status" value="1"/>
</dbReference>
<evidence type="ECO:0000256" key="3">
    <source>
        <dbReference type="ARBA" id="ARBA00023015"/>
    </source>
</evidence>
<keyword evidence="11" id="KW-1185">Reference proteome</keyword>
<evidence type="ECO:0000313" key="11">
    <source>
        <dbReference type="Proteomes" id="UP000261174"/>
    </source>
</evidence>
<dbReference type="RefSeq" id="WP_116856711.1">
    <property type="nucleotide sequence ID" value="NZ_QTJV01000013.1"/>
</dbReference>
<dbReference type="SUPFAM" id="SSF51206">
    <property type="entry name" value="cAMP-binding domain-like"/>
    <property type="match status" value="1"/>
</dbReference>
<dbReference type="PANTHER" id="PTHR48111">
    <property type="entry name" value="REGULATOR OF RPOS"/>
    <property type="match status" value="1"/>
</dbReference>
<evidence type="ECO:0000256" key="5">
    <source>
        <dbReference type="ARBA" id="ARBA00023163"/>
    </source>
</evidence>
<dbReference type="InterPro" id="IPR018490">
    <property type="entry name" value="cNMP-bd_dom_sf"/>
</dbReference>
<reference evidence="10 11" key="1">
    <citation type="submission" date="2018-08" db="EMBL/GenBank/DDBJ databases">
        <title>Chitinophaga sp. K20C18050901, a novel bacterium isolated from forest soil.</title>
        <authorList>
            <person name="Wang C."/>
        </authorList>
    </citation>
    <scope>NUCLEOTIDE SEQUENCE [LARGE SCALE GENOMIC DNA]</scope>
    <source>
        <strain evidence="10 11">K20C18050901</strain>
    </source>
</reference>